<feature type="compositionally biased region" description="Polar residues" evidence="1">
    <location>
        <begin position="102"/>
        <end position="114"/>
    </location>
</feature>
<comment type="caution">
    <text evidence="2">The sequence shown here is derived from an EMBL/GenBank/DDBJ whole genome shotgun (WGS) entry which is preliminary data.</text>
</comment>
<reference evidence="2" key="1">
    <citation type="submission" date="2013-11" db="EMBL/GenBank/DDBJ databases">
        <title>Genome sequence of the fusiform rust pathogen reveals effectors for host alternation and coevolution with pine.</title>
        <authorList>
            <consortium name="DOE Joint Genome Institute"/>
            <person name="Smith K."/>
            <person name="Pendleton A."/>
            <person name="Kubisiak T."/>
            <person name="Anderson C."/>
            <person name="Salamov A."/>
            <person name="Aerts A."/>
            <person name="Riley R."/>
            <person name="Clum A."/>
            <person name="Lindquist E."/>
            <person name="Ence D."/>
            <person name="Campbell M."/>
            <person name="Kronenberg Z."/>
            <person name="Feau N."/>
            <person name="Dhillon B."/>
            <person name="Hamelin R."/>
            <person name="Burleigh J."/>
            <person name="Smith J."/>
            <person name="Yandell M."/>
            <person name="Nelson C."/>
            <person name="Grigoriev I."/>
            <person name="Davis J."/>
        </authorList>
    </citation>
    <scope>NUCLEOTIDE SEQUENCE</scope>
    <source>
        <strain evidence="2">G11</strain>
    </source>
</reference>
<proteinExistence type="predicted"/>
<feature type="region of interest" description="Disordered" evidence="1">
    <location>
        <begin position="92"/>
        <end position="114"/>
    </location>
</feature>
<organism evidence="2 3">
    <name type="scientific">Cronartium quercuum f. sp. fusiforme G11</name>
    <dbReference type="NCBI Taxonomy" id="708437"/>
    <lineage>
        <taxon>Eukaryota</taxon>
        <taxon>Fungi</taxon>
        <taxon>Dikarya</taxon>
        <taxon>Basidiomycota</taxon>
        <taxon>Pucciniomycotina</taxon>
        <taxon>Pucciniomycetes</taxon>
        <taxon>Pucciniales</taxon>
        <taxon>Coleosporiaceae</taxon>
        <taxon>Cronartium</taxon>
    </lineage>
</organism>
<name>A0A9P6NXJ2_9BASI</name>
<gene>
    <name evidence="2" type="ORF">CROQUDRAFT_37149</name>
</gene>
<dbReference type="AlphaFoldDB" id="A0A9P6NXJ2"/>
<evidence type="ECO:0000313" key="2">
    <source>
        <dbReference type="EMBL" id="KAG0151280.1"/>
    </source>
</evidence>
<keyword evidence="3" id="KW-1185">Reference proteome</keyword>
<evidence type="ECO:0000256" key="1">
    <source>
        <dbReference type="SAM" id="MobiDB-lite"/>
    </source>
</evidence>
<dbReference type="Proteomes" id="UP000886653">
    <property type="component" value="Unassembled WGS sequence"/>
</dbReference>
<sequence>MCPIQNRFTNESRQRVWVAGYSGVREPKNPDYQTASQTWFKGLLTCNARVQEKWSQFANLKAFGVVIPELVSVANFCGAMIENFKDKDAVKTTSDSLKRSKQGSMSVSEFNSCF</sequence>
<evidence type="ECO:0000313" key="3">
    <source>
        <dbReference type="Proteomes" id="UP000886653"/>
    </source>
</evidence>
<dbReference type="EMBL" id="MU167214">
    <property type="protein sequence ID" value="KAG0151280.1"/>
    <property type="molecule type" value="Genomic_DNA"/>
</dbReference>
<accession>A0A9P6NXJ2</accession>
<protein>
    <submittedName>
        <fullName evidence="2">Uncharacterized protein</fullName>
    </submittedName>
</protein>